<proteinExistence type="inferred from homology"/>
<dbReference type="Proteomes" id="UP000028990">
    <property type="component" value="Unassembled WGS sequence"/>
</dbReference>
<dbReference type="PANTHER" id="PTHR10824">
    <property type="entry name" value="ACYL-COENZYME A THIOESTERASE-RELATED"/>
    <property type="match status" value="1"/>
</dbReference>
<dbReference type="GO" id="GO:0016746">
    <property type="term" value="F:acyltransferase activity"/>
    <property type="evidence" value="ECO:0007669"/>
    <property type="project" value="UniProtKB-KW"/>
</dbReference>
<evidence type="ECO:0000313" key="4">
    <source>
        <dbReference type="Proteomes" id="UP000028990"/>
    </source>
</evidence>
<evidence type="ECO:0000259" key="2">
    <source>
        <dbReference type="Pfam" id="PF04775"/>
    </source>
</evidence>
<organism evidence="3 4">
    <name type="scientific">Fukomys damarensis</name>
    <name type="common">Damaraland mole rat</name>
    <name type="synonym">Cryptomys damarensis</name>
    <dbReference type="NCBI Taxonomy" id="885580"/>
    <lineage>
        <taxon>Eukaryota</taxon>
        <taxon>Metazoa</taxon>
        <taxon>Chordata</taxon>
        <taxon>Craniata</taxon>
        <taxon>Vertebrata</taxon>
        <taxon>Euteleostomi</taxon>
        <taxon>Mammalia</taxon>
        <taxon>Eutheria</taxon>
        <taxon>Euarchontoglires</taxon>
        <taxon>Glires</taxon>
        <taxon>Rodentia</taxon>
        <taxon>Hystricomorpha</taxon>
        <taxon>Bathyergidae</taxon>
        <taxon>Fukomys</taxon>
    </lineage>
</organism>
<dbReference type="EMBL" id="KN125198">
    <property type="protein sequence ID" value="KFO19067.1"/>
    <property type="molecule type" value="Genomic_DNA"/>
</dbReference>
<dbReference type="InterPro" id="IPR006862">
    <property type="entry name" value="Thio_Ohase/aa_AcTrfase"/>
</dbReference>
<dbReference type="PANTHER" id="PTHR10824:SF18">
    <property type="entry name" value="BILE ACID-COA:AMINO ACID N-ACYLTRANSFERASE"/>
    <property type="match status" value="1"/>
</dbReference>
<feature type="domain" description="Acyl-CoA thioester hydrolase/bile acid-CoA amino acid N-acetyltransferase" evidence="2">
    <location>
        <begin position="15"/>
        <end position="142"/>
    </location>
</feature>
<comment type="similarity">
    <text evidence="1">Belongs to the C/M/P thioester hydrolase family.</text>
</comment>
<sequence length="234" mass="25758">MDQLMATPLSALAGEPVHIRVTGLSPFKVVSLQASLSHEKGNLFCSQAYYKANEAGEVDLERDAALGGDYAGVHPTGLFWSLKPEKLLTRLIKKDVMNSPFQVQLKVCEPRPPIRHELSIDPIASVTLERWYAAPGVTRIQVFGPCLGIVSVNQGAEIGLALAIHLKEIIATVLINGPNFVMEIPHVYRGQIIQPANNSIEYKSTNASGFAEFYQVFGKNEAEVRQYFLPIERA</sequence>
<name>A0A091CME0_FUKDA</name>
<evidence type="ECO:0000256" key="1">
    <source>
        <dbReference type="ARBA" id="ARBA00006538"/>
    </source>
</evidence>
<reference evidence="3 4" key="1">
    <citation type="submission" date="2013-11" db="EMBL/GenBank/DDBJ databases">
        <title>The Damaraland mole rat (Fukomys damarensis) genome and evolution of African mole rats.</title>
        <authorList>
            <person name="Gladyshev V.N."/>
            <person name="Fang X."/>
        </authorList>
    </citation>
    <scope>NUCLEOTIDE SEQUENCE [LARGE SCALE GENOMIC DNA]</scope>
    <source>
        <tissue evidence="3">Liver</tissue>
    </source>
</reference>
<keyword evidence="4" id="KW-1185">Reference proteome</keyword>
<dbReference type="AlphaFoldDB" id="A0A091CME0"/>
<dbReference type="GO" id="GO:0005777">
    <property type="term" value="C:peroxisome"/>
    <property type="evidence" value="ECO:0007669"/>
    <property type="project" value="TreeGrafter"/>
</dbReference>
<accession>A0A091CME0</accession>
<dbReference type="GO" id="GO:0047617">
    <property type="term" value="F:fatty acyl-CoA hydrolase activity"/>
    <property type="evidence" value="ECO:0007669"/>
    <property type="project" value="TreeGrafter"/>
</dbReference>
<protein>
    <submittedName>
        <fullName evidence="3">Bile acid-CoA:amino acid N-acyltransferase</fullName>
    </submittedName>
</protein>
<dbReference type="FunFam" id="2.60.40.2240:FF:000001">
    <property type="entry name" value="acyl-coenzyme A thioesterase 4"/>
    <property type="match status" value="1"/>
</dbReference>
<dbReference type="GO" id="GO:0006631">
    <property type="term" value="P:fatty acid metabolic process"/>
    <property type="evidence" value="ECO:0007669"/>
    <property type="project" value="UniProtKB-KW"/>
</dbReference>
<gene>
    <name evidence="3" type="ORF">H920_19530</name>
</gene>
<dbReference type="InterPro" id="IPR042490">
    <property type="entry name" value="Thio_Ohase/BAAT_N"/>
</dbReference>
<dbReference type="Pfam" id="PF04775">
    <property type="entry name" value="Bile_Hydr_Trans"/>
    <property type="match status" value="1"/>
</dbReference>
<dbReference type="Gene3D" id="2.60.40.2240">
    <property type="entry name" value="Acyl-CoA thioester hydrolase/BAAT N-terminal domain"/>
    <property type="match status" value="1"/>
</dbReference>
<dbReference type="GO" id="GO:0006637">
    <property type="term" value="P:acyl-CoA metabolic process"/>
    <property type="evidence" value="ECO:0007669"/>
    <property type="project" value="TreeGrafter"/>
</dbReference>
<keyword evidence="3" id="KW-0012">Acyltransferase</keyword>
<evidence type="ECO:0000313" key="3">
    <source>
        <dbReference type="EMBL" id="KFO19067.1"/>
    </source>
</evidence>
<keyword evidence="3" id="KW-0808">Transferase</keyword>